<dbReference type="SMART" id="SM00184">
    <property type="entry name" value="RING"/>
    <property type="match status" value="1"/>
</dbReference>
<feature type="domain" description="RING-type" evidence="5">
    <location>
        <begin position="20"/>
        <end position="60"/>
    </location>
</feature>
<dbReference type="STRING" id="409849.ENSPMGP00000021680"/>
<dbReference type="Pfam" id="PF13445">
    <property type="entry name" value="zf-RING_UBOX"/>
    <property type="match status" value="1"/>
</dbReference>
<dbReference type="InterPro" id="IPR013083">
    <property type="entry name" value="Znf_RING/FYVE/PHD"/>
</dbReference>
<evidence type="ECO:0000256" key="3">
    <source>
        <dbReference type="ARBA" id="ARBA00022833"/>
    </source>
</evidence>
<dbReference type="PROSITE" id="PS00518">
    <property type="entry name" value="ZF_RING_1"/>
    <property type="match status" value="1"/>
</dbReference>
<dbReference type="InterPro" id="IPR003613">
    <property type="entry name" value="Ubox_domain"/>
</dbReference>
<dbReference type="InterPro" id="IPR051051">
    <property type="entry name" value="E3_ubiq-ligase_TRIM/RNF"/>
</dbReference>
<dbReference type="PANTHER" id="PTHR25465:SF32">
    <property type="entry name" value="BLOODTHIRSTY-RELATED GENE FAMILY, MEMBER 16 ISOFORM X1-RELATED"/>
    <property type="match status" value="1"/>
</dbReference>
<reference evidence="6" key="2">
    <citation type="submission" date="2025-09" db="UniProtKB">
        <authorList>
            <consortium name="Ensembl"/>
        </authorList>
    </citation>
    <scope>IDENTIFICATION</scope>
</reference>
<dbReference type="Ensembl" id="ENSPMGT00000023096.1">
    <property type="protein sequence ID" value="ENSPMGP00000021680.1"/>
    <property type="gene ID" value="ENSPMGG00000017549.1"/>
</dbReference>
<keyword evidence="2 4" id="KW-0863">Zinc-finger</keyword>
<accession>A0A3B4AY58</accession>
<dbReference type="PROSITE" id="PS50089">
    <property type="entry name" value="ZF_RING_2"/>
    <property type="match status" value="1"/>
</dbReference>
<dbReference type="Proteomes" id="UP000261520">
    <property type="component" value="Unplaced"/>
</dbReference>
<protein>
    <recommendedName>
        <fullName evidence="5">RING-type domain-containing protein</fullName>
    </recommendedName>
</protein>
<dbReference type="GO" id="GO:0008270">
    <property type="term" value="F:zinc ion binding"/>
    <property type="evidence" value="ECO:0007669"/>
    <property type="project" value="UniProtKB-KW"/>
</dbReference>
<name>A0A3B4AY58_9GOBI</name>
<dbReference type="Gene3D" id="3.30.40.10">
    <property type="entry name" value="Zinc/RING finger domain, C3HC4 (zinc finger)"/>
    <property type="match status" value="1"/>
</dbReference>
<dbReference type="InterPro" id="IPR027370">
    <property type="entry name" value="Znf-RING_euk"/>
</dbReference>
<keyword evidence="1" id="KW-0479">Metal-binding</keyword>
<evidence type="ECO:0000256" key="1">
    <source>
        <dbReference type="ARBA" id="ARBA00022723"/>
    </source>
</evidence>
<dbReference type="AlphaFoldDB" id="A0A3B4AY58"/>
<evidence type="ECO:0000259" key="5">
    <source>
        <dbReference type="PROSITE" id="PS50089"/>
    </source>
</evidence>
<evidence type="ECO:0000313" key="6">
    <source>
        <dbReference type="Ensembl" id="ENSPMGP00000021680.1"/>
    </source>
</evidence>
<dbReference type="SMART" id="SM00504">
    <property type="entry name" value="Ubox"/>
    <property type="match status" value="1"/>
</dbReference>
<evidence type="ECO:0000256" key="2">
    <source>
        <dbReference type="ARBA" id="ARBA00022771"/>
    </source>
</evidence>
<sequence>MDLPKLGDTIERSSEETFLCSICLEMFSEPVTTPCGHNFCRHCISQAWDTDGRCTCPLCKRSYSTRPELSVNTLLKEMVSQFKLEKEKSKSQVSKPGEVKCDLCSEPKLEALKSCLVCLSSFCEKHFEIRANLKTRLQLCFILFVQSAAEEEVSLDFLSFFPETKL</sequence>
<organism evidence="6 7">
    <name type="scientific">Periophthalmus magnuspinnatus</name>
    <dbReference type="NCBI Taxonomy" id="409849"/>
    <lineage>
        <taxon>Eukaryota</taxon>
        <taxon>Metazoa</taxon>
        <taxon>Chordata</taxon>
        <taxon>Craniata</taxon>
        <taxon>Vertebrata</taxon>
        <taxon>Euteleostomi</taxon>
        <taxon>Actinopterygii</taxon>
        <taxon>Neopterygii</taxon>
        <taxon>Teleostei</taxon>
        <taxon>Neoteleostei</taxon>
        <taxon>Acanthomorphata</taxon>
        <taxon>Gobiaria</taxon>
        <taxon>Gobiiformes</taxon>
        <taxon>Gobioidei</taxon>
        <taxon>Gobiidae</taxon>
        <taxon>Oxudercinae</taxon>
        <taxon>Periophthalmus</taxon>
    </lineage>
</organism>
<evidence type="ECO:0000256" key="4">
    <source>
        <dbReference type="PROSITE-ProRule" id="PRU00175"/>
    </source>
</evidence>
<dbReference type="GO" id="GO:0016567">
    <property type="term" value="P:protein ubiquitination"/>
    <property type="evidence" value="ECO:0007669"/>
    <property type="project" value="InterPro"/>
</dbReference>
<dbReference type="InterPro" id="IPR017907">
    <property type="entry name" value="Znf_RING_CS"/>
</dbReference>
<proteinExistence type="predicted"/>
<dbReference type="PANTHER" id="PTHR25465">
    <property type="entry name" value="B-BOX DOMAIN CONTAINING"/>
    <property type="match status" value="1"/>
</dbReference>
<dbReference type="InterPro" id="IPR001841">
    <property type="entry name" value="Znf_RING"/>
</dbReference>
<dbReference type="Gene3D" id="4.10.830.40">
    <property type="match status" value="1"/>
</dbReference>
<reference evidence="6" key="1">
    <citation type="submission" date="2025-08" db="UniProtKB">
        <authorList>
            <consortium name="Ensembl"/>
        </authorList>
    </citation>
    <scope>IDENTIFICATION</scope>
</reference>
<dbReference type="GO" id="GO:0004842">
    <property type="term" value="F:ubiquitin-protein transferase activity"/>
    <property type="evidence" value="ECO:0007669"/>
    <property type="project" value="InterPro"/>
</dbReference>
<evidence type="ECO:0000313" key="7">
    <source>
        <dbReference type="Proteomes" id="UP000261520"/>
    </source>
</evidence>
<dbReference type="SUPFAM" id="SSF57850">
    <property type="entry name" value="RING/U-box"/>
    <property type="match status" value="1"/>
</dbReference>
<keyword evidence="7" id="KW-1185">Reference proteome</keyword>
<keyword evidence="3" id="KW-0862">Zinc</keyword>